<sequence length="374" mass="40937">MKVRSVPRFLVIPLLVSAVADARAIEQRSSSNGTVGNRPPVCQDFIIPVHAQKTIEGTVSLEDYDIDVLFSVSDGEVLVDGDYELSARFCEPPAGIASKDTLQVLLHGATFNKVMWDFPYKPEEYSWVLYMTNAGYSTLAIDFVGAGNSTKPNGYLEVQTATLVQNTHEVLQGIRSEGVLGRTFDQVALVGFSIGGVVANAIAATYPTDVDNILFLGTSWDKDWVYPAFIAGLQTAGNILNPDKWGNLDNFYQTQPTVAAREVACFFGNYDAEALQTDFETRDLDTLGAALSFAFHLSEAPEFRGPVFLGIGRQDSSFCPKVCGSQPYAIYDSFPAASNHVVRVYDNTGHALLYHHVAPQVIRDARLYLDQHSA</sequence>
<dbReference type="Pfam" id="PF12697">
    <property type="entry name" value="Abhydrolase_6"/>
    <property type="match status" value="1"/>
</dbReference>
<dbReference type="InterPro" id="IPR000073">
    <property type="entry name" value="AB_hydrolase_1"/>
</dbReference>
<keyword evidence="4" id="KW-1185">Reference proteome</keyword>
<keyword evidence="3" id="KW-0378">Hydrolase</keyword>
<name>A0ABR4LWY3_9EURO</name>
<evidence type="ECO:0000256" key="1">
    <source>
        <dbReference type="SAM" id="SignalP"/>
    </source>
</evidence>
<keyword evidence="1" id="KW-0732">Signal</keyword>
<dbReference type="EMBL" id="JBFXLQ010000011">
    <property type="protein sequence ID" value="KAL2869044.1"/>
    <property type="molecule type" value="Genomic_DNA"/>
</dbReference>
<proteinExistence type="predicted"/>
<evidence type="ECO:0000259" key="2">
    <source>
        <dbReference type="Pfam" id="PF12697"/>
    </source>
</evidence>
<dbReference type="RefSeq" id="XP_070888023.1">
    <property type="nucleotide sequence ID" value="XM_071031017.1"/>
</dbReference>
<feature type="signal peptide" evidence="1">
    <location>
        <begin position="1"/>
        <end position="24"/>
    </location>
</feature>
<dbReference type="PANTHER" id="PTHR43798">
    <property type="entry name" value="MONOACYLGLYCEROL LIPASE"/>
    <property type="match status" value="1"/>
</dbReference>
<organism evidence="3 4">
    <name type="scientific">Aspergillus lucknowensis</name>
    <dbReference type="NCBI Taxonomy" id="176173"/>
    <lineage>
        <taxon>Eukaryota</taxon>
        <taxon>Fungi</taxon>
        <taxon>Dikarya</taxon>
        <taxon>Ascomycota</taxon>
        <taxon>Pezizomycotina</taxon>
        <taxon>Eurotiomycetes</taxon>
        <taxon>Eurotiomycetidae</taxon>
        <taxon>Eurotiales</taxon>
        <taxon>Aspergillaceae</taxon>
        <taxon>Aspergillus</taxon>
        <taxon>Aspergillus subgen. Nidulantes</taxon>
    </lineage>
</organism>
<comment type="caution">
    <text evidence="3">The sequence shown here is derived from an EMBL/GenBank/DDBJ whole genome shotgun (WGS) entry which is preliminary data.</text>
</comment>
<reference evidence="3 4" key="1">
    <citation type="submission" date="2024-07" db="EMBL/GenBank/DDBJ databases">
        <title>Section-level genome sequencing and comparative genomics of Aspergillus sections Usti and Cavernicolus.</title>
        <authorList>
            <consortium name="Lawrence Berkeley National Laboratory"/>
            <person name="Nybo J.L."/>
            <person name="Vesth T.C."/>
            <person name="Theobald S."/>
            <person name="Frisvad J.C."/>
            <person name="Larsen T.O."/>
            <person name="Kjaerboelling I."/>
            <person name="Rothschild-Mancinelli K."/>
            <person name="Lyhne E.K."/>
            <person name="Kogle M.E."/>
            <person name="Barry K."/>
            <person name="Clum A."/>
            <person name="Na H."/>
            <person name="Ledsgaard L."/>
            <person name="Lin J."/>
            <person name="Lipzen A."/>
            <person name="Kuo A."/>
            <person name="Riley R."/>
            <person name="Mondo S."/>
            <person name="Labutti K."/>
            <person name="Haridas S."/>
            <person name="Pangalinan J."/>
            <person name="Salamov A.A."/>
            <person name="Simmons B.A."/>
            <person name="Magnuson J.K."/>
            <person name="Chen J."/>
            <person name="Drula E."/>
            <person name="Henrissat B."/>
            <person name="Wiebenga A."/>
            <person name="Lubbers R.J."/>
            <person name="Gomes A.C."/>
            <person name="Macurrencykelacurrency M.R."/>
            <person name="Stajich J."/>
            <person name="Grigoriev I.V."/>
            <person name="Mortensen U.H."/>
            <person name="De Vries R.P."/>
            <person name="Baker S.E."/>
            <person name="Andersen M.R."/>
        </authorList>
    </citation>
    <scope>NUCLEOTIDE SEQUENCE [LARGE SCALE GENOMIC DNA]</scope>
    <source>
        <strain evidence="3 4">CBS 449.75</strain>
    </source>
</reference>
<dbReference type="SUPFAM" id="SSF53474">
    <property type="entry name" value="alpha/beta-Hydrolases"/>
    <property type="match status" value="1"/>
</dbReference>
<dbReference type="GeneID" id="98146089"/>
<evidence type="ECO:0000313" key="3">
    <source>
        <dbReference type="EMBL" id="KAL2869044.1"/>
    </source>
</evidence>
<gene>
    <name evidence="3" type="ORF">BJX67DRAFT_371047</name>
</gene>
<feature type="chain" id="PRO_5045128640" evidence="1">
    <location>
        <begin position="25"/>
        <end position="374"/>
    </location>
</feature>
<dbReference type="Gene3D" id="3.40.50.1820">
    <property type="entry name" value="alpha/beta hydrolase"/>
    <property type="match status" value="1"/>
</dbReference>
<dbReference type="PANTHER" id="PTHR43798:SF33">
    <property type="entry name" value="HYDROLASE, PUTATIVE (AFU_ORTHOLOGUE AFUA_2G14860)-RELATED"/>
    <property type="match status" value="1"/>
</dbReference>
<protein>
    <submittedName>
        <fullName evidence="3">Alpha/Beta hydrolase protein</fullName>
    </submittedName>
</protein>
<evidence type="ECO:0000313" key="4">
    <source>
        <dbReference type="Proteomes" id="UP001610432"/>
    </source>
</evidence>
<dbReference type="Proteomes" id="UP001610432">
    <property type="component" value="Unassembled WGS sequence"/>
</dbReference>
<dbReference type="InterPro" id="IPR029058">
    <property type="entry name" value="AB_hydrolase_fold"/>
</dbReference>
<dbReference type="InterPro" id="IPR050266">
    <property type="entry name" value="AB_hydrolase_sf"/>
</dbReference>
<accession>A0ABR4LWY3</accession>
<dbReference type="GO" id="GO:0016787">
    <property type="term" value="F:hydrolase activity"/>
    <property type="evidence" value="ECO:0007669"/>
    <property type="project" value="UniProtKB-KW"/>
</dbReference>
<feature type="domain" description="AB hydrolase-1" evidence="2">
    <location>
        <begin position="104"/>
        <end position="360"/>
    </location>
</feature>